<comment type="caution">
    <text evidence="3">The sequence shown here is derived from an EMBL/GenBank/DDBJ whole genome shotgun (WGS) entry which is preliminary data.</text>
</comment>
<reference evidence="3 4" key="1">
    <citation type="submission" date="2015-04" db="EMBL/GenBank/DDBJ databases">
        <title>Lasius niger genome sequencing.</title>
        <authorList>
            <person name="Konorov E.A."/>
            <person name="Nikitin M.A."/>
            <person name="Kirill M.V."/>
            <person name="Chang P."/>
        </authorList>
    </citation>
    <scope>NUCLEOTIDE SEQUENCE [LARGE SCALE GENOMIC DNA]</scope>
    <source>
        <tissue evidence="3">Whole</tissue>
    </source>
</reference>
<dbReference type="GO" id="GO:0070006">
    <property type="term" value="F:metalloaminopeptidase activity"/>
    <property type="evidence" value="ECO:0007669"/>
    <property type="project" value="TreeGrafter"/>
</dbReference>
<dbReference type="Pfam" id="PF11838">
    <property type="entry name" value="ERAP1_C"/>
    <property type="match status" value="1"/>
</dbReference>
<dbReference type="AlphaFoldDB" id="A0A0J7K1D3"/>
<dbReference type="OrthoDB" id="7554891at2759"/>
<sequence>MANWIKDPYYPVINVAQDNPKLVIASLVNSNEVKSRWIPVSITTQSESIFDQTFFPHGQWIGLRNLTYCTFFLPYEENGWIIANLKQAGYYRVNYDSKNWQKIADFLDSPNYSEIDVLNRAQIIDDAFHLMITKKLSHITFWKLANYLSQEKEYIVWYPMIKALERMSNAFSLPENKTKRLRKKMMLILDNLLMEIKYEDEPDDSDHLKSLRKEIVTWACTLGIRECTDKAQQKMKKYVTNPGK</sequence>
<dbReference type="GO" id="GO:0008270">
    <property type="term" value="F:zinc ion binding"/>
    <property type="evidence" value="ECO:0007669"/>
    <property type="project" value="TreeGrafter"/>
</dbReference>
<dbReference type="EMBL" id="LBMM01016946">
    <property type="protein sequence ID" value="KMQ84258.1"/>
    <property type="molecule type" value="Genomic_DNA"/>
</dbReference>
<gene>
    <name evidence="3" type="ORF">RF55_18088</name>
</gene>
<dbReference type="GO" id="GO:0006508">
    <property type="term" value="P:proteolysis"/>
    <property type="evidence" value="ECO:0007669"/>
    <property type="project" value="TreeGrafter"/>
</dbReference>
<dbReference type="GO" id="GO:0016020">
    <property type="term" value="C:membrane"/>
    <property type="evidence" value="ECO:0007669"/>
    <property type="project" value="TreeGrafter"/>
</dbReference>
<dbReference type="PANTHER" id="PTHR11533:SF301">
    <property type="entry name" value="AMINOPEPTIDASE"/>
    <property type="match status" value="1"/>
</dbReference>
<protein>
    <submittedName>
        <fullName evidence="3">Aminopeptidase n</fullName>
    </submittedName>
</protein>
<dbReference type="Gene3D" id="1.25.50.20">
    <property type="match status" value="1"/>
</dbReference>
<dbReference type="Gene3D" id="2.60.40.1910">
    <property type="match status" value="1"/>
</dbReference>
<dbReference type="Proteomes" id="UP000036403">
    <property type="component" value="Unassembled WGS sequence"/>
</dbReference>
<evidence type="ECO:0000259" key="2">
    <source>
        <dbReference type="Pfam" id="PF11838"/>
    </source>
</evidence>
<dbReference type="PANTHER" id="PTHR11533">
    <property type="entry name" value="PROTEASE M1 ZINC METALLOPROTEASE"/>
    <property type="match status" value="1"/>
</dbReference>
<comment type="similarity">
    <text evidence="1">Belongs to the peptidase M1 family.</text>
</comment>
<feature type="domain" description="ERAP1-like C-terminal" evidence="2">
    <location>
        <begin position="80"/>
        <end position="242"/>
    </location>
</feature>
<dbReference type="PaxDb" id="67767-A0A0J7K1D3"/>
<dbReference type="InterPro" id="IPR050344">
    <property type="entry name" value="Peptidase_M1_aminopeptidases"/>
</dbReference>
<keyword evidence="4" id="KW-1185">Reference proteome</keyword>
<name>A0A0J7K1D3_LASNI</name>
<keyword evidence="3" id="KW-0031">Aminopeptidase</keyword>
<keyword evidence="3" id="KW-0645">Protease</keyword>
<evidence type="ECO:0000313" key="3">
    <source>
        <dbReference type="EMBL" id="KMQ84258.1"/>
    </source>
</evidence>
<dbReference type="GO" id="GO:0005615">
    <property type="term" value="C:extracellular space"/>
    <property type="evidence" value="ECO:0007669"/>
    <property type="project" value="TreeGrafter"/>
</dbReference>
<dbReference type="GO" id="GO:0043171">
    <property type="term" value="P:peptide catabolic process"/>
    <property type="evidence" value="ECO:0007669"/>
    <property type="project" value="TreeGrafter"/>
</dbReference>
<dbReference type="InterPro" id="IPR024571">
    <property type="entry name" value="ERAP1-like_C_dom"/>
</dbReference>
<dbReference type="STRING" id="67767.A0A0J7K1D3"/>
<accession>A0A0J7K1D3</accession>
<dbReference type="GO" id="GO:0005737">
    <property type="term" value="C:cytoplasm"/>
    <property type="evidence" value="ECO:0007669"/>
    <property type="project" value="TreeGrafter"/>
</dbReference>
<evidence type="ECO:0000256" key="1">
    <source>
        <dbReference type="ARBA" id="ARBA00010136"/>
    </source>
</evidence>
<evidence type="ECO:0000313" key="4">
    <source>
        <dbReference type="Proteomes" id="UP000036403"/>
    </source>
</evidence>
<dbReference type="GO" id="GO:0042277">
    <property type="term" value="F:peptide binding"/>
    <property type="evidence" value="ECO:0007669"/>
    <property type="project" value="TreeGrafter"/>
</dbReference>
<organism evidence="3 4">
    <name type="scientific">Lasius niger</name>
    <name type="common">Black garden ant</name>
    <dbReference type="NCBI Taxonomy" id="67767"/>
    <lineage>
        <taxon>Eukaryota</taxon>
        <taxon>Metazoa</taxon>
        <taxon>Ecdysozoa</taxon>
        <taxon>Arthropoda</taxon>
        <taxon>Hexapoda</taxon>
        <taxon>Insecta</taxon>
        <taxon>Pterygota</taxon>
        <taxon>Neoptera</taxon>
        <taxon>Endopterygota</taxon>
        <taxon>Hymenoptera</taxon>
        <taxon>Apocrita</taxon>
        <taxon>Aculeata</taxon>
        <taxon>Formicoidea</taxon>
        <taxon>Formicidae</taxon>
        <taxon>Formicinae</taxon>
        <taxon>Lasius</taxon>
        <taxon>Lasius</taxon>
    </lineage>
</organism>
<keyword evidence="3" id="KW-0378">Hydrolase</keyword>
<proteinExistence type="inferred from homology"/>